<keyword evidence="1" id="KW-1133">Transmembrane helix</keyword>
<feature type="transmembrane region" description="Helical" evidence="1">
    <location>
        <begin position="35"/>
        <end position="52"/>
    </location>
</feature>
<comment type="caution">
    <text evidence="2">The sequence shown here is derived from an EMBL/GenBank/DDBJ whole genome shotgun (WGS) entry which is preliminary data.</text>
</comment>
<reference evidence="2 3" key="1">
    <citation type="submission" date="2018-06" db="EMBL/GenBank/DDBJ databases">
        <title>Genomic Encyclopedia of Type Strains, Phase IV (KMG-IV): sequencing the most valuable type-strain genomes for metagenomic binning, comparative biology and taxonomic classification.</title>
        <authorList>
            <person name="Goeker M."/>
        </authorList>
    </citation>
    <scope>NUCLEOTIDE SEQUENCE [LARGE SCALE GENOMIC DNA]</scope>
    <source>
        <strain evidence="2 3">DSM 22112</strain>
    </source>
</reference>
<dbReference type="Proteomes" id="UP000253490">
    <property type="component" value="Unassembled WGS sequence"/>
</dbReference>
<accession>A0A366I2B0</accession>
<sequence length="62" mass="6967">MKNLKRSRTLSLLAGSLFLINTIIALEGNLFILVPILFAIAGILSWVSVYIIHKRITKDNNE</sequence>
<proteinExistence type="predicted"/>
<name>A0A366I2B0_9FIRM</name>
<dbReference type="AlphaFoldDB" id="A0A366I2B0"/>
<evidence type="ECO:0000256" key="1">
    <source>
        <dbReference type="SAM" id="Phobius"/>
    </source>
</evidence>
<protein>
    <submittedName>
        <fullName evidence="2">Uncharacterized protein</fullName>
    </submittedName>
</protein>
<dbReference type="RefSeq" id="WP_113921374.1">
    <property type="nucleotide sequence ID" value="NZ_QNRX01000017.1"/>
</dbReference>
<evidence type="ECO:0000313" key="3">
    <source>
        <dbReference type="Proteomes" id="UP000253490"/>
    </source>
</evidence>
<dbReference type="EMBL" id="QNRX01000017">
    <property type="protein sequence ID" value="RBP59912.1"/>
    <property type="molecule type" value="Genomic_DNA"/>
</dbReference>
<keyword evidence="3" id="KW-1185">Reference proteome</keyword>
<organism evidence="2 3">
    <name type="scientific">Alkalibaculum bacchi</name>
    <dbReference type="NCBI Taxonomy" id="645887"/>
    <lineage>
        <taxon>Bacteria</taxon>
        <taxon>Bacillati</taxon>
        <taxon>Bacillota</taxon>
        <taxon>Clostridia</taxon>
        <taxon>Eubacteriales</taxon>
        <taxon>Eubacteriaceae</taxon>
        <taxon>Alkalibaculum</taxon>
    </lineage>
</organism>
<dbReference type="OrthoDB" id="9936999at2"/>
<keyword evidence="1" id="KW-0472">Membrane</keyword>
<gene>
    <name evidence="2" type="ORF">DES36_1176</name>
</gene>
<keyword evidence="1" id="KW-0812">Transmembrane</keyword>
<evidence type="ECO:0000313" key="2">
    <source>
        <dbReference type="EMBL" id="RBP59912.1"/>
    </source>
</evidence>